<feature type="domain" description="Amidohydrolase 3" evidence="1">
    <location>
        <begin position="42"/>
        <end position="524"/>
    </location>
</feature>
<protein>
    <submittedName>
        <fullName evidence="2">N-acyl-D-aspartate/D-glutamate deacylase</fullName>
    </submittedName>
</protein>
<dbReference type="InterPro" id="IPR011059">
    <property type="entry name" value="Metal-dep_hydrolase_composite"/>
</dbReference>
<proteinExistence type="predicted"/>
<dbReference type="PANTHER" id="PTHR11647">
    <property type="entry name" value="HYDRANTOINASE/DIHYDROPYRIMIDINASE FAMILY MEMBER"/>
    <property type="match status" value="1"/>
</dbReference>
<dbReference type="PANTHER" id="PTHR11647:SF1">
    <property type="entry name" value="COLLAPSIN RESPONSE MEDIATOR PROTEIN"/>
    <property type="match status" value="1"/>
</dbReference>
<dbReference type="InterPro" id="IPR032466">
    <property type="entry name" value="Metal_Hydrolase"/>
</dbReference>
<organism evidence="2 3">
    <name type="scientific">Trujillonella endophytica</name>
    <dbReference type="NCBI Taxonomy" id="673521"/>
    <lineage>
        <taxon>Bacteria</taxon>
        <taxon>Bacillati</taxon>
        <taxon>Actinomycetota</taxon>
        <taxon>Actinomycetes</taxon>
        <taxon>Geodermatophilales</taxon>
        <taxon>Geodermatophilaceae</taxon>
        <taxon>Trujillonella</taxon>
    </lineage>
</organism>
<evidence type="ECO:0000259" key="1">
    <source>
        <dbReference type="Pfam" id="PF07969"/>
    </source>
</evidence>
<evidence type="ECO:0000313" key="2">
    <source>
        <dbReference type="EMBL" id="SEO82412.1"/>
    </source>
</evidence>
<dbReference type="STRING" id="673521.SAMN05660991_01855"/>
<dbReference type="EMBL" id="FOEE01000005">
    <property type="protein sequence ID" value="SEO82412.1"/>
    <property type="molecule type" value="Genomic_DNA"/>
</dbReference>
<accession>A0A1H8SUP4</accession>
<keyword evidence="3" id="KW-1185">Reference proteome</keyword>
<dbReference type="GO" id="GO:0005829">
    <property type="term" value="C:cytosol"/>
    <property type="evidence" value="ECO:0007669"/>
    <property type="project" value="TreeGrafter"/>
</dbReference>
<dbReference type="Gene3D" id="3.20.20.140">
    <property type="entry name" value="Metal-dependent hydrolases"/>
    <property type="match status" value="2"/>
</dbReference>
<dbReference type="Pfam" id="PF07969">
    <property type="entry name" value="Amidohydro_3"/>
    <property type="match status" value="1"/>
</dbReference>
<dbReference type="InterPro" id="IPR023100">
    <property type="entry name" value="D-aminoacylase_insert_dom_sf"/>
</dbReference>
<dbReference type="InterPro" id="IPR050378">
    <property type="entry name" value="Metallo-dep_Hydrolases_sf"/>
</dbReference>
<reference evidence="3" key="1">
    <citation type="submission" date="2016-10" db="EMBL/GenBank/DDBJ databases">
        <authorList>
            <person name="Varghese N."/>
            <person name="Submissions S."/>
        </authorList>
    </citation>
    <scope>NUCLEOTIDE SEQUENCE [LARGE SCALE GENOMIC DNA]</scope>
    <source>
        <strain evidence="3">DSM 45413</strain>
    </source>
</reference>
<dbReference type="AlphaFoldDB" id="A0A1H8SUP4"/>
<evidence type="ECO:0000313" key="3">
    <source>
        <dbReference type="Proteomes" id="UP000198960"/>
    </source>
</evidence>
<dbReference type="InterPro" id="IPR013108">
    <property type="entry name" value="Amidohydro_3"/>
</dbReference>
<dbReference type="OrthoDB" id="9766983at2"/>
<dbReference type="GO" id="GO:0016812">
    <property type="term" value="F:hydrolase activity, acting on carbon-nitrogen (but not peptide) bonds, in cyclic amides"/>
    <property type="evidence" value="ECO:0007669"/>
    <property type="project" value="TreeGrafter"/>
</dbReference>
<dbReference type="Proteomes" id="UP000198960">
    <property type="component" value="Unassembled WGS sequence"/>
</dbReference>
<sequence length="543" mass="57708">MTVIRGGLLADGTGAPARPADVRFEGATIAEIGPPGTLRGDEEVDAGGLVVAPGFVDIHTHYDAQVLWDPDLTPSSWHGVTTVVMGNCGFGIAPTRPDGREIIARTLENVEGMSLEALTAGIDWSFESFPEYLDAVERARPRLNVAAMLGHTPLRLAVLGPDAMERAASDEEIATMAALVDEALAAGAVGFASSRQPAHAGAYGRPVPSRLASLGELRTLASALTRAGRGVLALTRGPDLDIEEIAELSEAIGRPTTWTALMASHGGADPLEMVERGAARGSVVPQVACRPVVMQATLAEPFPFARIPAFAEVLGRPAGERAAVYRDPAWRSRAHADTEQHWPALWGRMFVQETVAHPELADGPSLAELAAARGVRPVDVLCDVALDDDLRTRFRQVQANDDEDGVAALLRDERTVLGLSDAGAHANQLCDAVFATHLLGYWVREKQVLTLEQAVWRLTGQPAELFGLRGRGRLVPGAAADVVLFDPATVGVGPMQRVRDLPAGADRLVAPSTGIEGVWVNGERIRDADGPTQARPGRVLRDR</sequence>
<dbReference type="GO" id="GO:0016811">
    <property type="term" value="F:hydrolase activity, acting on carbon-nitrogen (but not peptide) bonds, in linear amides"/>
    <property type="evidence" value="ECO:0007669"/>
    <property type="project" value="InterPro"/>
</dbReference>
<dbReference type="RefSeq" id="WP_091942396.1">
    <property type="nucleotide sequence ID" value="NZ_FOEE01000005.1"/>
</dbReference>
<dbReference type="SUPFAM" id="SSF51338">
    <property type="entry name" value="Composite domain of metallo-dependent hydrolases"/>
    <property type="match status" value="2"/>
</dbReference>
<dbReference type="Gene3D" id="2.30.40.10">
    <property type="entry name" value="Urease, subunit C, domain 1"/>
    <property type="match status" value="1"/>
</dbReference>
<dbReference type="Gene3D" id="3.30.1490.130">
    <property type="entry name" value="D-aminoacylase. Domain 3"/>
    <property type="match status" value="1"/>
</dbReference>
<dbReference type="SUPFAM" id="SSF51556">
    <property type="entry name" value="Metallo-dependent hydrolases"/>
    <property type="match status" value="1"/>
</dbReference>
<name>A0A1H8SUP4_9ACTN</name>
<gene>
    <name evidence="2" type="ORF">SAMN05660991_01855</name>
</gene>